<reference evidence="3 4" key="1">
    <citation type="journal article" date="2015" name="Stand. Genomic Sci.">
        <title>Genomic Encyclopedia of Bacterial and Archaeal Type Strains, Phase III: the genomes of soil and plant-associated and newly described type strains.</title>
        <authorList>
            <person name="Whitman W.B."/>
            <person name="Woyke T."/>
            <person name="Klenk H.P."/>
            <person name="Zhou Y."/>
            <person name="Lilburn T.G."/>
            <person name="Beck B.J."/>
            <person name="De Vos P."/>
            <person name="Vandamme P."/>
            <person name="Eisen J.A."/>
            <person name="Garrity G."/>
            <person name="Hugenholtz P."/>
            <person name="Kyrpides N.C."/>
        </authorList>
    </citation>
    <scope>NUCLEOTIDE SEQUENCE [LARGE SCALE GENOMIC DNA]</scope>
    <source>
        <strain evidence="3 4">CV53</strain>
    </source>
</reference>
<organism evidence="3 4">
    <name type="scientific">Mesobacillus foraminis</name>
    <dbReference type="NCBI Taxonomy" id="279826"/>
    <lineage>
        <taxon>Bacteria</taxon>
        <taxon>Bacillati</taxon>
        <taxon>Bacillota</taxon>
        <taxon>Bacilli</taxon>
        <taxon>Bacillales</taxon>
        <taxon>Bacillaceae</taxon>
        <taxon>Mesobacillus</taxon>
    </lineage>
</organism>
<dbReference type="InterPro" id="IPR010982">
    <property type="entry name" value="Lambda_DNA-bd_dom_sf"/>
</dbReference>
<evidence type="ECO:0000313" key="4">
    <source>
        <dbReference type="Proteomes" id="UP000295689"/>
    </source>
</evidence>
<evidence type="ECO:0000313" key="3">
    <source>
        <dbReference type="EMBL" id="TCN25023.1"/>
    </source>
</evidence>
<evidence type="ECO:0000259" key="2">
    <source>
        <dbReference type="PROSITE" id="PS50943"/>
    </source>
</evidence>
<proteinExistence type="predicted"/>
<dbReference type="Pfam" id="PF01381">
    <property type="entry name" value="HTH_3"/>
    <property type="match status" value="1"/>
</dbReference>
<dbReference type="PANTHER" id="PTHR46558">
    <property type="entry name" value="TRACRIPTIONAL REGULATORY PROTEIN-RELATED-RELATED"/>
    <property type="match status" value="1"/>
</dbReference>
<name>A0A4R2BEZ1_9BACI</name>
<keyword evidence="1 3" id="KW-0238">DNA-binding</keyword>
<dbReference type="RefSeq" id="WP_132006377.1">
    <property type="nucleotide sequence ID" value="NZ_JABUHM010000004.1"/>
</dbReference>
<dbReference type="InterPro" id="IPR001387">
    <property type="entry name" value="Cro/C1-type_HTH"/>
</dbReference>
<gene>
    <name evidence="3" type="ORF">EV146_106225</name>
</gene>
<dbReference type="SMART" id="SM00530">
    <property type="entry name" value="HTH_XRE"/>
    <property type="match status" value="1"/>
</dbReference>
<dbReference type="Gene3D" id="1.10.260.40">
    <property type="entry name" value="lambda repressor-like DNA-binding domains"/>
    <property type="match status" value="1"/>
</dbReference>
<dbReference type="EMBL" id="SLVV01000006">
    <property type="protein sequence ID" value="TCN25023.1"/>
    <property type="molecule type" value="Genomic_DNA"/>
</dbReference>
<sequence>MIGFGKRLRELRLENGLTMENAAKIVGIAKSTYAGYESEFRQPSLDKLSLFADHYRVSVDYLLSLTETKRTGDLDSLDAKELFSKKHLHWEGVPLEEDELSQIKDLLEAITAKKSNKKLDKDMG</sequence>
<accession>A0A4R2BEZ1</accession>
<dbReference type="PANTHER" id="PTHR46558:SF14">
    <property type="entry name" value="HTH-TYPE TRANSCRIPTIONAL REGULATOR ANSR"/>
    <property type="match status" value="1"/>
</dbReference>
<keyword evidence="4" id="KW-1185">Reference proteome</keyword>
<dbReference type="GO" id="GO:0003677">
    <property type="term" value="F:DNA binding"/>
    <property type="evidence" value="ECO:0007669"/>
    <property type="project" value="UniProtKB-KW"/>
</dbReference>
<evidence type="ECO:0000256" key="1">
    <source>
        <dbReference type="ARBA" id="ARBA00023125"/>
    </source>
</evidence>
<dbReference type="CDD" id="cd00093">
    <property type="entry name" value="HTH_XRE"/>
    <property type="match status" value="1"/>
</dbReference>
<protein>
    <submittedName>
        <fullName evidence="3">DNA-binding XRE family transcriptional regulator</fullName>
    </submittedName>
</protein>
<dbReference type="PROSITE" id="PS50943">
    <property type="entry name" value="HTH_CROC1"/>
    <property type="match status" value="1"/>
</dbReference>
<comment type="caution">
    <text evidence="3">The sequence shown here is derived from an EMBL/GenBank/DDBJ whole genome shotgun (WGS) entry which is preliminary data.</text>
</comment>
<dbReference type="AlphaFoldDB" id="A0A4R2BEZ1"/>
<dbReference type="Proteomes" id="UP000295689">
    <property type="component" value="Unassembled WGS sequence"/>
</dbReference>
<feature type="domain" description="HTH cro/C1-type" evidence="2">
    <location>
        <begin position="8"/>
        <end position="62"/>
    </location>
</feature>
<dbReference type="SUPFAM" id="SSF47413">
    <property type="entry name" value="lambda repressor-like DNA-binding domains"/>
    <property type="match status" value="1"/>
</dbReference>